<protein>
    <submittedName>
        <fullName evidence="1">Uncharacterized protein</fullName>
    </submittedName>
</protein>
<dbReference type="EMBL" id="JAPDGR010000042">
    <property type="protein sequence ID" value="KAJ2997916.1"/>
    <property type="molecule type" value="Genomic_DNA"/>
</dbReference>
<organism evidence="1 2">
    <name type="scientific">Xylaria curta</name>
    <dbReference type="NCBI Taxonomy" id="42375"/>
    <lineage>
        <taxon>Eukaryota</taxon>
        <taxon>Fungi</taxon>
        <taxon>Dikarya</taxon>
        <taxon>Ascomycota</taxon>
        <taxon>Pezizomycotina</taxon>
        <taxon>Sordariomycetes</taxon>
        <taxon>Xylariomycetidae</taxon>
        <taxon>Xylariales</taxon>
        <taxon>Xylariaceae</taxon>
        <taxon>Xylaria</taxon>
    </lineage>
</organism>
<evidence type="ECO:0000313" key="2">
    <source>
        <dbReference type="Proteomes" id="UP001143856"/>
    </source>
</evidence>
<evidence type="ECO:0000313" key="1">
    <source>
        <dbReference type="EMBL" id="KAJ2997916.1"/>
    </source>
</evidence>
<dbReference type="Proteomes" id="UP001143856">
    <property type="component" value="Unassembled WGS sequence"/>
</dbReference>
<sequence length="407" mass="44150">MYGVIAFGKGKEPHFTEFCVAAGKRRRGSACKGCRIARVKCSGKLDGSACTRCKRLSVACLYTGNNSSRRSRSSSNTPAENNVERTGITPPTTPKSTSPSNPPMSFSQLNLAHWNNSGAVTDDPLNTDFDMCLRQQIGPSMVELPQSHTDSFILSSPSDPFSLTAPPSSLCSAPSQSENLERDSGPYEASVPRSSGQCKCLQVMTSSLSSLRSWKWTGFPTGSGDGATGNIGIVENFLTLFEQSTTSLEAVENCPLACMLSEDLSVILLFVVELLADLLAGLLKGDVCEPHPPNTNQLPAQTTKDSSPARIGSFDIKDPLDVRMVLNLLLQIRAQSVSAYISRWGDRIKEFRFRHSQGDLQRIHQTLSTVTHPNNTRDPSGAMADDGIFGFNSQWLPDLLPESLFHA</sequence>
<comment type="caution">
    <text evidence="1">The sequence shown here is derived from an EMBL/GenBank/DDBJ whole genome shotgun (WGS) entry which is preliminary data.</text>
</comment>
<keyword evidence="2" id="KW-1185">Reference proteome</keyword>
<accession>A0ACC1PQ64</accession>
<name>A0ACC1PQ64_9PEZI</name>
<gene>
    <name evidence="1" type="ORF">NUW58_g494</name>
</gene>
<reference evidence="1" key="1">
    <citation type="submission" date="2022-10" db="EMBL/GenBank/DDBJ databases">
        <title>Genome Sequence of Xylaria curta.</title>
        <authorList>
            <person name="Buettner E."/>
        </authorList>
    </citation>
    <scope>NUCLEOTIDE SEQUENCE</scope>
    <source>
        <strain evidence="1">Babe10</strain>
    </source>
</reference>
<proteinExistence type="predicted"/>